<keyword evidence="6" id="KW-0456">Lyase</keyword>
<dbReference type="Gene3D" id="3.40.1190.20">
    <property type="match status" value="1"/>
</dbReference>
<dbReference type="InterPro" id="IPR022830">
    <property type="entry name" value="Indigdn_synthA-like"/>
</dbReference>
<dbReference type="AlphaFoldDB" id="A0A1Y1LX79"/>
<keyword evidence="3" id="KW-0418">Kinase</keyword>
<protein>
    <recommendedName>
        <fullName evidence="8">Carbohydrate kinase PfkB domain-containing protein</fullName>
    </recommendedName>
</protein>
<proteinExistence type="inferred from homology"/>
<evidence type="ECO:0000256" key="5">
    <source>
        <dbReference type="ARBA" id="ARBA00023211"/>
    </source>
</evidence>
<dbReference type="SUPFAM" id="SSF53613">
    <property type="entry name" value="Ribokinase-like"/>
    <property type="match status" value="1"/>
</dbReference>
<dbReference type="InterPro" id="IPR007342">
    <property type="entry name" value="PsuG"/>
</dbReference>
<dbReference type="HAMAP" id="MF_01876">
    <property type="entry name" value="PsiMP_glycosidase"/>
    <property type="match status" value="1"/>
</dbReference>
<dbReference type="CDD" id="cd01941">
    <property type="entry name" value="YeiC_kinase_like"/>
    <property type="match status" value="1"/>
</dbReference>
<evidence type="ECO:0000256" key="6">
    <source>
        <dbReference type="ARBA" id="ARBA00023239"/>
    </source>
</evidence>
<dbReference type="SUPFAM" id="SSF110581">
    <property type="entry name" value="Indigoidine synthase A-like"/>
    <property type="match status" value="1"/>
</dbReference>
<feature type="domain" description="Carbohydrate kinase PfkB" evidence="8">
    <location>
        <begin position="359"/>
        <end position="663"/>
    </location>
</feature>
<keyword evidence="7" id="KW-0326">Glycosidase</keyword>
<dbReference type="PROSITE" id="PS00584">
    <property type="entry name" value="PFKB_KINASES_2"/>
    <property type="match status" value="1"/>
</dbReference>
<keyword evidence="5" id="KW-0464">Manganese</keyword>
<dbReference type="GO" id="GO:0006796">
    <property type="term" value="P:phosphate-containing compound metabolic process"/>
    <property type="evidence" value="ECO:0007669"/>
    <property type="project" value="UniProtKB-ARBA"/>
</dbReference>
<evidence type="ECO:0000256" key="1">
    <source>
        <dbReference type="ARBA" id="ARBA00022679"/>
    </source>
</evidence>
<dbReference type="InterPro" id="IPR002173">
    <property type="entry name" value="Carboh/pur_kinase_PfkB_CS"/>
</dbReference>
<evidence type="ECO:0000256" key="2">
    <source>
        <dbReference type="ARBA" id="ARBA00022723"/>
    </source>
</evidence>
<dbReference type="GO" id="GO:0016798">
    <property type="term" value="F:hydrolase activity, acting on glycosyl bonds"/>
    <property type="evidence" value="ECO:0007669"/>
    <property type="project" value="UniProtKB-KW"/>
</dbReference>
<dbReference type="Pfam" id="PF04227">
    <property type="entry name" value="Indigoidine_A"/>
    <property type="match status" value="1"/>
</dbReference>
<dbReference type="GO" id="GO:0016301">
    <property type="term" value="F:kinase activity"/>
    <property type="evidence" value="ECO:0007669"/>
    <property type="project" value="UniProtKB-KW"/>
</dbReference>
<dbReference type="Pfam" id="PF00294">
    <property type="entry name" value="PfkB"/>
    <property type="match status" value="1"/>
</dbReference>
<dbReference type="GO" id="GO:0005737">
    <property type="term" value="C:cytoplasm"/>
    <property type="evidence" value="ECO:0007669"/>
    <property type="project" value="TreeGrafter"/>
</dbReference>
<keyword evidence="4" id="KW-0378">Hydrolase</keyword>
<dbReference type="PROSITE" id="PS00583">
    <property type="entry name" value="PFKB_KINASES_1"/>
    <property type="match status" value="1"/>
</dbReference>
<organism evidence="9">
    <name type="scientific">Photinus pyralis</name>
    <name type="common">Common eastern firefly</name>
    <name type="synonym">Lampyris pyralis</name>
    <dbReference type="NCBI Taxonomy" id="7054"/>
    <lineage>
        <taxon>Eukaryota</taxon>
        <taxon>Metazoa</taxon>
        <taxon>Ecdysozoa</taxon>
        <taxon>Arthropoda</taxon>
        <taxon>Hexapoda</taxon>
        <taxon>Insecta</taxon>
        <taxon>Pterygota</taxon>
        <taxon>Neoptera</taxon>
        <taxon>Endopterygota</taxon>
        <taxon>Coleoptera</taxon>
        <taxon>Polyphaga</taxon>
        <taxon>Elateriformia</taxon>
        <taxon>Elateroidea</taxon>
        <taxon>Lampyridae</taxon>
        <taxon>Lampyrinae</taxon>
        <taxon>Photinus</taxon>
    </lineage>
</organism>
<dbReference type="PANTHER" id="PTHR42909:SF1">
    <property type="entry name" value="CARBOHYDRATE KINASE PFKB DOMAIN-CONTAINING PROTEIN"/>
    <property type="match status" value="1"/>
</dbReference>
<evidence type="ECO:0000256" key="7">
    <source>
        <dbReference type="ARBA" id="ARBA00023295"/>
    </source>
</evidence>
<reference evidence="9" key="1">
    <citation type="journal article" date="2016" name="Sci. Rep.">
        <title>Molecular characterization of firefly nuptial gifts: a multi-omics approach sheds light on postcopulatory sexual selection.</title>
        <authorList>
            <person name="Al-Wathiqui N."/>
            <person name="Fallon T.R."/>
            <person name="South A."/>
            <person name="Weng J.K."/>
            <person name="Lewis S.M."/>
        </authorList>
    </citation>
    <scope>NUCLEOTIDE SEQUENCE</scope>
</reference>
<sequence>MWRTLINRNFNLQRHSAKRKISSHVIINEEVKDALKNNQPVVALESTIITHGMPFPDNLHCAREVEGIVREKGAIPATIAILRGRIKVGLTSTELEDLADTSKASAIKTSRRDFGYVIANKLNGGTTVAATLIVAKQAGIQVFATGGLGGVHREAEKTFDISADLIELGKSPVAVISSGVKSILDIPKTLEYLETQGVFVATVGSNREFPAFYCRTSGCQAPYYVTDAAQAANIIKCHFEMGLTSGLLFAVPVEKEFEMSAAEMNEIIDRAMLSAKTLGISGKEITPYLLSQISALTKGSSLKTNIAFIKNNARVASEIAVKLCGLKGDSNGNIQGSGKFEGSSTTDNPPVVIGGSIVDCCIKLKGDELKFDGTIFEAKFDQHAGGVARNITEAMSKLGCSPTFISVVGNDSYGKNLRSMLSPTCSKNIHTLPEHNTAQCHVVFDRGGDCKLLIGDVDIFQEITSEMIFKHEEDIKKSPLLILDGNLTLGAMDTALETASKHNVPVFFEPTDAPVSIKPFQTNSWNAIKYISPNLLELKSIAKALNIPLENSFSTPIEEVVYIGQQLISYIPTIIVTLGLEGLVIIRRASSSDALYLPSPETSAQVQIRHYPTDRVTDLVNVSGAGDCLAGGLIVGMLSGLSEEMCVNVAFTAAHSALFSESAVPSTLFSKSHRCWGTPAKHHLLC</sequence>
<dbReference type="InterPro" id="IPR029056">
    <property type="entry name" value="Ribokinase-like"/>
</dbReference>
<accession>A0A1Y1LX79</accession>
<dbReference type="Gene3D" id="3.40.1790.10">
    <property type="entry name" value="Indigoidine synthase domain"/>
    <property type="match status" value="1"/>
</dbReference>
<dbReference type="PANTHER" id="PTHR42909">
    <property type="entry name" value="ZGC:136858"/>
    <property type="match status" value="1"/>
</dbReference>
<name>A0A1Y1LX79_PHOPY</name>
<dbReference type="GO" id="GO:0004730">
    <property type="term" value="F:pseudouridylate synthase activity"/>
    <property type="evidence" value="ECO:0007669"/>
    <property type="project" value="InterPro"/>
</dbReference>
<keyword evidence="1" id="KW-0808">Transferase</keyword>
<evidence type="ECO:0000256" key="3">
    <source>
        <dbReference type="ARBA" id="ARBA00022777"/>
    </source>
</evidence>
<dbReference type="EMBL" id="GEZM01044545">
    <property type="protein sequence ID" value="JAV78153.1"/>
    <property type="molecule type" value="Transcribed_RNA"/>
</dbReference>
<keyword evidence="2" id="KW-0479">Metal-binding</keyword>
<evidence type="ECO:0000256" key="4">
    <source>
        <dbReference type="ARBA" id="ARBA00022801"/>
    </source>
</evidence>
<dbReference type="GO" id="GO:0046872">
    <property type="term" value="F:metal ion binding"/>
    <property type="evidence" value="ECO:0007669"/>
    <property type="project" value="UniProtKB-KW"/>
</dbReference>
<evidence type="ECO:0000313" key="9">
    <source>
        <dbReference type="EMBL" id="JAV78153.1"/>
    </source>
</evidence>
<evidence type="ECO:0000259" key="8">
    <source>
        <dbReference type="Pfam" id="PF00294"/>
    </source>
</evidence>
<dbReference type="InterPro" id="IPR011611">
    <property type="entry name" value="PfkB_dom"/>
</dbReference>